<dbReference type="SUPFAM" id="SSF48350">
    <property type="entry name" value="GTPase activation domain, GAP"/>
    <property type="match status" value="1"/>
</dbReference>
<evidence type="ECO:0000256" key="1">
    <source>
        <dbReference type="ARBA" id="ARBA00022468"/>
    </source>
</evidence>
<organism evidence="4 5">
    <name type="scientific">Entamoeba invadens IP1</name>
    <dbReference type="NCBI Taxonomy" id="370355"/>
    <lineage>
        <taxon>Eukaryota</taxon>
        <taxon>Amoebozoa</taxon>
        <taxon>Evosea</taxon>
        <taxon>Archamoebae</taxon>
        <taxon>Mastigamoebida</taxon>
        <taxon>Entamoebidae</taxon>
        <taxon>Entamoeba</taxon>
    </lineage>
</organism>
<evidence type="ECO:0000259" key="3">
    <source>
        <dbReference type="PROSITE" id="PS50018"/>
    </source>
</evidence>
<dbReference type="GO" id="GO:0005096">
    <property type="term" value="F:GTPase activator activity"/>
    <property type="evidence" value="ECO:0007669"/>
    <property type="project" value="UniProtKB-KW"/>
</dbReference>
<dbReference type="RefSeq" id="XP_004185747.1">
    <property type="nucleotide sequence ID" value="XM_004185699.1"/>
</dbReference>
<dbReference type="Proteomes" id="UP000014680">
    <property type="component" value="Unassembled WGS sequence"/>
</dbReference>
<keyword evidence="1" id="KW-0343">GTPase activation</keyword>
<evidence type="ECO:0000256" key="2">
    <source>
        <dbReference type="SAM" id="MobiDB-lite"/>
    </source>
</evidence>
<dbReference type="InterPro" id="IPR001936">
    <property type="entry name" value="RasGAP_dom"/>
</dbReference>
<proteinExistence type="predicted"/>
<dbReference type="PANTHER" id="PTHR10194:SF151">
    <property type="entry name" value="NEUROFIBROMIN-A"/>
    <property type="match status" value="1"/>
</dbReference>
<keyword evidence="5" id="KW-1185">Reference proteome</keyword>
<dbReference type="KEGG" id="eiv:EIN_030720"/>
<dbReference type="EMBL" id="KB206969">
    <property type="protein sequence ID" value="ELP86401.1"/>
    <property type="molecule type" value="Genomic_DNA"/>
</dbReference>
<dbReference type="Gene3D" id="1.10.506.10">
    <property type="entry name" value="GTPase Activation - p120gap, domain 1"/>
    <property type="match status" value="2"/>
</dbReference>
<dbReference type="AlphaFoldDB" id="A0A0A1U3Y6"/>
<accession>A0A0A1U3Y6</accession>
<dbReference type="OrthoDB" id="17673at2759"/>
<gene>
    <name evidence="4" type="ORF">EIN_030720</name>
</gene>
<dbReference type="OMA" id="HKLMHKV"/>
<dbReference type="InterPro" id="IPR023152">
    <property type="entry name" value="RasGAP_CS"/>
</dbReference>
<dbReference type="InterPro" id="IPR039360">
    <property type="entry name" value="Ras_GTPase"/>
</dbReference>
<dbReference type="InterPro" id="IPR008936">
    <property type="entry name" value="Rho_GTPase_activation_prot"/>
</dbReference>
<dbReference type="PROSITE" id="PS50018">
    <property type="entry name" value="RAS_GTPASE_ACTIV_2"/>
    <property type="match status" value="1"/>
</dbReference>
<dbReference type="CDD" id="cd04519">
    <property type="entry name" value="RasGAP"/>
    <property type="match status" value="1"/>
</dbReference>
<dbReference type="PROSITE" id="PS00509">
    <property type="entry name" value="RAS_GTPASE_ACTIV_1"/>
    <property type="match status" value="1"/>
</dbReference>
<feature type="domain" description="Ras-GAP" evidence="3">
    <location>
        <begin position="57"/>
        <end position="247"/>
    </location>
</feature>
<reference evidence="4 5" key="1">
    <citation type="submission" date="2012-10" db="EMBL/GenBank/DDBJ databases">
        <authorList>
            <person name="Zafar N."/>
            <person name="Inman J."/>
            <person name="Hall N."/>
            <person name="Lorenzi H."/>
            <person name="Caler E."/>
        </authorList>
    </citation>
    <scope>NUCLEOTIDE SEQUENCE [LARGE SCALE GENOMIC DNA]</scope>
    <source>
        <strain evidence="4 5">IP1</strain>
    </source>
</reference>
<dbReference type="VEuPathDB" id="AmoebaDB:EIN_030720"/>
<evidence type="ECO:0000313" key="4">
    <source>
        <dbReference type="EMBL" id="ELP86401.1"/>
    </source>
</evidence>
<protein>
    <submittedName>
        <fullName evidence="4">Ras GTP-ase activating protein, putative</fullName>
    </submittedName>
</protein>
<dbReference type="Pfam" id="PF00616">
    <property type="entry name" value="RasGAP"/>
    <property type="match status" value="1"/>
</dbReference>
<evidence type="ECO:0000313" key="5">
    <source>
        <dbReference type="Proteomes" id="UP000014680"/>
    </source>
</evidence>
<dbReference type="PANTHER" id="PTHR10194">
    <property type="entry name" value="RAS GTPASE-ACTIVATING PROTEINS"/>
    <property type="match status" value="1"/>
</dbReference>
<dbReference type="SMART" id="SM00323">
    <property type="entry name" value="RasGAP"/>
    <property type="match status" value="1"/>
</dbReference>
<name>A0A0A1U3Y6_ENTIV</name>
<feature type="region of interest" description="Disordered" evidence="2">
    <location>
        <begin position="421"/>
        <end position="493"/>
    </location>
</feature>
<dbReference type="GeneID" id="14885438"/>
<sequence>MKTSAGRLSIFKKKPKKEEIEISLDIPESVRANAFWNICRLDNYHIVSCLIRHCGQELIPFWDALRDCLDSDGVLLYILQQHIYEEVKLTKDKEQLFRVNGGITHFMSSFMRKEGLSVLENYINPIIQTVNSLPNVLEVDPVKTSQQEADQNVVTLMSILKEKVCKWEYLKSLLTPSLTFIFSCIKNEVSKKWPENSLIAIGGFLFLRFINPALVSPQRFGAQMVLANETGARTLILIGKIVQAMANQPPEPFKEEFMYPFVEYVTTQYSSINTFLTNISSNMKRPITNRYVTDEVVINSTPTILKVISSFKEEQMNAFMEAVDEMPGTKVKLSAMLSNSNLMRSFTYADQNAVLNLMMKTMKQAIVNYEYEVNQLNERVVDLYLKLGEVLPDQKTLPEITLLVMQTRLKKLEEFRKQQEAKTSAVQVDLSPKDQLVDKQQQNAPVQRKVESNEPLPSATEVVQEPIPEVFSPTSSEDEQSSEGRSGSDSEEFMKACQESYKNKVSKENTVEDGQRGKAVTMSVKEYKASLEKRQTMPDPLKNELKKVIKKCHHIRHKVHVCNDSKKLYHCSVEFIAGIQFLSGKTNTVAHKNVECDEALIPKTKDLIDKLILLMERKIQDDENVTIQYLKDTLTCLNNAASYLK</sequence>